<feature type="active site" evidence="8">
    <location>
        <position position="159"/>
    </location>
</feature>
<keyword evidence="13" id="KW-1185">Reference proteome</keyword>
<dbReference type="SMART" id="SM01060">
    <property type="entry name" value="Catalase"/>
    <property type="match status" value="1"/>
</dbReference>
<proteinExistence type="inferred from homology"/>
<evidence type="ECO:0000256" key="8">
    <source>
        <dbReference type="PIRSR" id="PIRSR038928-1"/>
    </source>
</evidence>
<dbReference type="GO" id="GO:0004096">
    <property type="term" value="F:catalase activity"/>
    <property type="evidence" value="ECO:0007669"/>
    <property type="project" value="UniProtKB-EC"/>
</dbReference>
<dbReference type="InterPro" id="IPR002226">
    <property type="entry name" value="Catalase_haem_BS"/>
</dbReference>
<evidence type="ECO:0000256" key="4">
    <source>
        <dbReference type="ARBA" id="ARBA00022723"/>
    </source>
</evidence>
<organism evidence="12 13">
    <name type="scientific">Bemisia tabaci</name>
    <name type="common">Sweetpotato whitefly</name>
    <name type="synonym">Aleurodes tabaci</name>
    <dbReference type="NCBI Taxonomy" id="7038"/>
    <lineage>
        <taxon>Eukaryota</taxon>
        <taxon>Metazoa</taxon>
        <taxon>Ecdysozoa</taxon>
        <taxon>Arthropoda</taxon>
        <taxon>Hexapoda</taxon>
        <taxon>Insecta</taxon>
        <taxon>Pterygota</taxon>
        <taxon>Neoptera</taxon>
        <taxon>Paraneoptera</taxon>
        <taxon>Hemiptera</taxon>
        <taxon>Sternorrhyncha</taxon>
        <taxon>Aleyrodoidea</taxon>
        <taxon>Aleyrodidae</taxon>
        <taxon>Aleyrodinae</taxon>
        <taxon>Bemisia</taxon>
    </lineage>
</organism>
<keyword evidence="4 9" id="KW-0479">Metal-binding</keyword>
<keyword evidence="3 9" id="KW-0349">Heme</keyword>
<dbReference type="Gene3D" id="2.40.180.10">
    <property type="entry name" value="Catalase core domain"/>
    <property type="match status" value="1"/>
</dbReference>
<dbReference type="FunFam" id="2.40.180.10:FF:000001">
    <property type="entry name" value="Catalase"/>
    <property type="match status" value="1"/>
</dbReference>
<accession>A0A9P0A4U0</accession>
<dbReference type="InterPro" id="IPR018028">
    <property type="entry name" value="Catalase"/>
</dbReference>
<feature type="binding site" description="axial binding residue" evidence="9">
    <location>
        <position position="369"/>
    </location>
    <ligand>
        <name>heme</name>
        <dbReference type="ChEBI" id="CHEBI:30413"/>
    </ligand>
    <ligandPart>
        <name>Fe</name>
        <dbReference type="ChEBI" id="CHEBI:18248"/>
    </ligandPart>
</feature>
<comment type="similarity">
    <text evidence="1">Belongs to the catalase family.</text>
</comment>
<evidence type="ECO:0000313" key="12">
    <source>
        <dbReference type="EMBL" id="CAH0386435.1"/>
    </source>
</evidence>
<dbReference type="PIRSF" id="PIRSF038928">
    <property type="entry name" value="Catalase_clade1-3"/>
    <property type="match status" value="1"/>
</dbReference>
<dbReference type="EMBL" id="OU963864">
    <property type="protein sequence ID" value="CAH0386435.1"/>
    <property type="molecule type" value="Genomic_DNA"/>
</dbReference>
<dbReference type="PROSITE" id="PS00437">
    <property type="entry name" value="CATALASE_1"/>
    <property type="match status" value="1"/>
</dbReference>
<evidence type="ECO:0000256" key="6">
    <source>
        <dbReference type="ARBA" id="ARBA00023004"/>
    </source>
</evidence>
<feature type="active site" evidence="8">
    <location>
        <position position="86"/>
    </location>
</feature>
<dbReference type="PROSITE" id="PS51402">
    <property type="entry name" value="CATALASE_3"/>
    <property type="match status" value="1"/>
</dbReference>
<dbReference type="GO" id="GO:0005777">
    <property type="term" value="C:peroxisome"/>
    <property type="evidence" value="ECO:0007669"/>
    <property type="project" value="TreeGrafter"/>
</dbReference>
<dbReference type="GO" id="GO:0042542">
    <property type="term" value="P:response to hydrogen peroxide"/>
    <property type="evidence" value="ECO:0007669"/>
    <property type="project" value="TreeGrafter"/>
</dbReference>
<evidence type="ECO:0000256" key="9">
    <source>
        <dbReference type="PIRSR" id="PIRSR038928-2"/>
    </source>
</evidence>
<dbReference type="PANTHER" id="PTHR11465:SF9">
    <property type="entry name" value="CATALASE"/>
    <property type="match status" value="1"/>
</dbReference>
<keyword evidence="2" id="KW-0575">Peroxidase</keyword>
<dbReference type="GO" id="GO:0046872">
    <property type="term" value="F:metal ion binding"/>
    <property type="evidence" value="ECO:0007669"/>
    <property type="project" value="UniProtKB-KW"/>
</dbReference>
<comment type="cofactor">
    <cofactor evidence="9">
        <name>heme</name>
        <dbReference type="ChEBI" id="CHEBI:30413"/>
    </cofactor>
</comment>
<dbReference type="InterPro" id="IPR011614">
    <property type="entry name" value="Catalase_core"/>
</dbReference>
<dbReference type="GO" id="GO:0005739">
    <property type="term" value="C:mitochondrion"/>
    <property type="evidence" value="ECO:0007669"/>
    <property type="project" value="TreeGrafter"/>
</dbReference>
<dbReference type="AlphaFoldDB" id="A0A9P0A4U0"/>
<feature type="chain" id="PRO_5040244263" description="Catalase core domain-containing protein" evidence="10">
    <location>
        <begin position="31"/>
        <end position="509"/>
    </location>
</feature>
<feature type="signal peptide" evidence="10">
    <location>
        <begin position="1"/>
        <end position="30"/>
    </location>
</feature>
<dbReference type="Pfam" id="PF00199">
    <property type="entry name" value="Catalase"/>
    <property type="match status" value="1"/>
</dbReference>
<reference evidence="12" key="1">
    <citation type="submission" date="2021-12" db="EMBL/GenBank/DDBJ databases">
        <authorList>
            <person name="King R."/>
        </authorList>
    </citation>
    <scope>NUCLEOTIDE SEQUENCE</scope>
</reference>
<dbReference type="InterPro" id="IPR020835">
    <property type="entry name" value="Catalase_sf"/>
</dbReference>
<evidence type="ECO:0000256" key="1">
    <source>
        <dbReference type="ARBA" id="ARBA00005329"/>
    </source>
</evidence>
<keyword evidence="7" id="KW-0376">Hydrogen peroxide</keyword>
<evidence type="ECO:0000256" key="10">
    <source>
        <dbReference type="SAM" id="SignalP"/>
    </source>
</evidence>
<evidence type="ECO:0000256" key="3">
    <source>
        <dbReference type="ARBA" id="ARBA00022617"/>
    </source>
</evidence>
<keyword evidence="6 9" id="KW-0408">Iron</keyword>
<dbReference type="GO" id="GO:0042744">
    <property type="term" value="P:hydrogen peroxide catabolic process"/>
    <property type="evidence" value="ECO:0007669"/>
    <property type="project" value="UniProtKB-KW"/>
</dbReference>
<protein>
    <recommendedName>
        <fullName evidence="11">Catalase core domain-containing protein</fullName>
    </recommendedName>
</protein>
<dbReference type="SUPFAM" id="SSF56634">
    <property type="entry name" value="Heme-dependent catalase-like"/>
    <property type="match status" value="1"/>
</dbReference>
<dbReference type="Proteomes" id="UP001152759">
    <property type="component" value="Chromosome 3"/>
</dbReference>
<dbReference type="InterPro" id="IPR024711">
    <property type="entry name" value="Catalase_clade1/3"/>
</dbReference>
<evidence type="ECO:0000256" key="2">
    <source>
        <dbReference type="ARBA" id="ARBA00022559"/>
    </source>
</evidence>
<dbReference type="GO" id="GO:0020037">
    <property type="term" value="F:heme binding"/>
    <property type="evidence" value="ECO:0007669"/>
    <property type="project" value="InterPro"/>
</dbReference>
<evidence type="ECO:0000256" key="5">
    <source>
        <dbReference type="ARBA" id="ARBA00023002"/>
    </source>
</evidence>
<evidence type="ECO:0000256" key="7">
    <source>
        <dbReference type="ARBA" id="ARBA00023324"/>
    </source>
</evidence>
<dbReference type="PANTHER" id="PTHR11465">
    <property type="entry name" value="CATALASE"/>
    <property type="match status" value="1"/>
</dbReference>
<feature type="domain" description="Catalase core" evidence="11">
    <location>
        <begin position="39"/>
        <end position="424"/>
    </location>
</feature>
<dbReference type="InterPro" id="IPR010582">
    <property type="entry name" value="Catalase_immune_responsive"/>
</dbReference>
<gene>
    <name evidence="12" type="ORF">BEMITA_LOCUS5558</name>
</gene>
<dbReference type="Pfam" id="PF06628">
    <property type="entry name" value="Catalase-rel"/>
    <property type="match status" value="1"/>
</dbReference>
<evidence type="ECO:0000313" key="13">
    <source>
        <dbReference type="Proteomes" id="UP001152759"/>
    </source>
</evidence>
<dbReference type="PRINTS" id="PR00067">
    <property type="entry name" value="CATALASE"/>
</dbReference>
<dbReference type="KEGG" id="btab:109035082"/>
<sequence>MNPSNMWSSSSSLRISFLILFVYSAQVIDANQQGAHIYKEDNGSPIPSYTVTRTCGKNGPIVLEDVTLIQHLAHFDREKSPDRVVHAKGGGAFGYFEVTHDITQYSKAVVFSKIGLKTPMVARFSTVTNEAGGADTVRDPRGFSLRFYTEKGNWDLVGNNTPIFFVRDPMLFMAFIHSQKRNPVTHRKDPNMAWDFVSQRHETLFQMLITFSDAGTPDGFRYMNGFGSHTFVLVNEHNEPTYCKFHFLSDQGIKNLTAEEATRLAGTEPDYSIKDLYEAIDNHDYPSWTMYLQVMSFDRANRVKFNVLDVTKMWPESDFPLIPVGRMVLNRNAQNYFAEIEQLAFDPSNLIPGIQPSRDKMLQARLFSYKDTQRHRLGPNFIQIPVNSPLKPNHIVNLQRDGPGLIYHQDGEPNYYPNSFSPYRPDIEQDFMNYTIDGVVMRHDTSDADNYSQAREFYAAMADHDKAALAKNIGNNLKDVKEPIAVKVIRSFGLISSELSSGIEYHMRK</sequence>
<name>A0A9P0A4U0_BEMTA</name>
<keyword evidence="5" id="KW-0560">Oxidoreductase</keyword>
<evidence type="ECO:0000259" key="11">
    <source>
        <dbReference type="SMART" id="SM01060"/>
    </source>
</evidence>
<keyword evidence="10" id="KW-0732">Signal</keyword>